<evidence type="ECO:0000259" key="7">
    <source>
        <dbReference type="PROSITE" id="PS51753"/>
    </source>
</evidence>
<evidence type="ECO:0008006" key="10">
    <source>
        <dbReference type="Google" id="ProtNLM"/>
    </source>
</evidence>
<dbReference type="PANTHER" id="PTHR43531:SF11">
    <property type="entry name" value="METHYL-ACCEPTING CHEMOTAXIS PROTEIN 3"/>
    <property type="match status" value="1"/>
</dbReference>
<evidence type="ECO:0000256" key="3">
    <source>
        <dbReference type="PROSITE-ProRule" id="PRU00284"/>
    </source>
</evidence>
<evidence type="ECO:0000256" key="4">
    <source>
        <dbReference type="SAM" id="MobiDB-lite"/>
    </source>
</evidence>
<gene>
    <name evidence="8" type="ORF">AW736_16480</name>
</gene>
<dbReference type="GO" id="GO:0007165">
    <property type="term" value="P:signal transduction"/>
    <property type="evidence" value="ECO:0007669"/>
    <property type="project" value="UniProtKB-KW"/>
</dbReference>
<keyword evidence="5" id="KW-0812">Transmembrane</keyword>
<dbReference type="InterPro" id="IPR004089">
    <property type="entry name" value="MCPsignal_dom"/>
</dbReference>
<feature type="compositionally biased region" description="Basic and acidic residues" evidence="4">
    <location>
        <begin position="406"/>
        <end position="417"/>
    </location>
</feature>
<evidence type="ECO:0000256" key="1">
    <source>
        <dbReference type="ARBA" id="ARBA00022500"/>
    </source>
</evidence>
<dbReference type="AlphaFoldDB" id="A0A178IH60"/>
<keyword evidence="9" id="KW-1185">Reference proteome</keyword>
<keyword evidence="5" id="KW-0472">Membrane</keyword>
<dbReference type="SMART" id="SM00283">
    <property type="entry name" value="MA"/>
    <property type="match status" value="1"/>
</dbReference>
<keyword evidence="1" id="KW-0145">Chemotaxis</keyword>
<keyword evidence="5" id="KW-1133">Transmembrane helix</keyword>
<dbReference type="EMBL" id="LRRQ01000127">
    <property type="protein sequence ID" value="OAM88439.1"/>
    <property type="molecule type" value="Genomic_DNA"/>
</dbReference>
<dbReference type="STRING" id="1184151.AW736_16480"/>
<evidence type="ECO:0000256" key="5">
    <source>
        <dbReference type="SAM" id="Phobius"/>
    </source>
</evidence>
<dbReference type="SMART" id="SM01358">
    <property type="entry name" value="HBM"/>
    <property type="match status" value="1"/>
</dbReference>
<protein>
    <recommendedName>
        <fullName evidence="10">Methyl-accepting transducer domain-containing protein</fullName>
    </recommendedName>
</protein>
<dbReference type="PANTHER" id="PTHR43531">
    <property type="entry name" value="PROTEIN ICFG"/>
    <property type="match status" value="1"/>
</dbReference>
<feature type="transmembrane region" description="Helical" evidence="5">
    <location>
        <begin position="308"/>
        <end position="329"/>
    </location>
</feature>
<dbReference type="PROSITE" id="PS50111">
    <property type="entry name" value="CHEMOTAXIS_TRANSDUC_2"/>
    <property type="match status" value="1"/>
</dbReference>
<reference evidence="8 9" key="1">
    <citation type="submission" date="2016-01" db="EMBL/GenBank/DDBJ databases">
        <title>High potential of lignocellulose degradation of a new Verrucomicrobia species.</title>
        <authorList>
            <person name="Wang Y."/>
            <person name="Shi Y."/>
            <person name="Qiu Z."/>
            <person name="Liu S."/>
            <person name="Yang H."/>
        </authorList>
    </citation>
    <scope>NUCLEOTIDE SEQUENCE [LARGE SCALE GENOMIC DNA]</scope>
    <source>
        <strain evidence="8 9">TSB47</strain>
    </source>
</reference>
<organism evidence="8 9">
    <name type="scientific">Termitidicoccus mucosus</name>
    <dbReference type="NCBI Taxonomy" id="1184151"/>
    <lineage>
        <taxon>Bacteria</taxon>
        <taxon>Pseudomonadati</taxon>
        <taxon>Verrucomicrobiota</taxon>
        <taxon>Opitutia</taxon>
        <taxon>Opitutales</taxon>
        <taxon>Opitutaceae</taxon>
        <taxon>Termitidicoccus</taxon>
    </lineage>
</organism>
<feature type="transmembrane region" description="Helical" evidence="5">
    <location>
        <begin position="12"/>
        <end position="34"/>
    </location>
</feature>
<comment type="caution">
    <text evidence="8">The sequence shown here is derived from an EMBL/GenBank/DDBJ whole genome shotgun (WGS) entry which is preliminary data.</text>
</comment>
<feature type="compositionally biased region" description="Low complexity" evidence="4">
    <location>
        <begin position="611"/>
        <end position="624"/>
    </location>
</feature>
<sequence>MFHASLTIGRRIGLGFVFVLVLLIAVAIVAWLAVGSSSRKFNVYAGTTDETNTAALVEAGMLDIQLNVNAFLADGSLANAERYQKSRKSLEEAMTQAAGVTTDRARAGQLAEAKTLLTGYDRGFQKVIEYTKELDAITKDKLTPLGEIIAKGLQDVLAAATSSGDMNTAFKTSSALKAYFECSSFTNSFLLTARQEYADSALKSIGEVAEAVGRLQKDYQELVTLDASLKDAVKEKLLVSMKETAGTYRAALEETIGLKQRRNTVVADEVAQIAPKFTATINQMRESVKRDQARIEDEMLATQRFGEALMLGCTIAGVLLGLAVVWIVIRSITRPISLVGDQLAAESAQTYQSALAVAEVSQALSDGASRQAASLEESSASLHEMASMTQRNSEAAQSAKSLATDARAKADSGAKDMAQMKEAMKGIQDSSLEISKIIKTIDEIAFQTNILALNAAVEAARAGEAGAGFAVVAEEVRNLAQRSAKAARETADKSTDASAKSEQGVAISNQVATSLDQIVERIRELDEMVGGIAQSSNEQSEGISQLNQAVAGMSQITQSNAALAEQGASSAQELQGQSAQVNAAVEKLMAMVHGDAVPAAAAATEQKRAKPVAPAATKPVVPEVPARKPAASIQTKVAPRLGQGKSAKPADGAPFFSD</sequence>
<feature type="region of interest" description="Disordered" evidence="4">
    <location>
        <begin position="602"/>
        <end position="658"/>
    </location>
</feature>
<dbReference type="InterPro" id="IPR051310">
    <property type="entry name" value="MCP_chemotaxis"/>
</dbReference>
<keyword evidence="3" id="KW-0807">Transducer</keyword>
<dbReference type="Gene3D" id="1.10.287.950">
    <property type="entry name" value="Methyl-accepting chemotaxis protein"/>
    <property type="match status" value="1"/>
</dbReference>
<dbReference type="Proteomes" id="UP000078486">
    <property type="component" value="Unassembled WGS sequence"/>
</dbReference>
<feature type="compositionally biased region" description="Polar residues" evidence="4">
    <location>
        <begin position="388"/>
        <end position="401"/>
    </location>
</feature>
<accession>A0A178IH60</accession>
<dbReference type="Pfam" id="PF00015">
    <property type="entry name" value="MCPsignal"/>
    <property type="match status" value="1"/>
</dbReference>
<proteinExistence type="inferred from homology"/>
<evidence type="ECO:0000259" key="6">
    <source>
        <dbReference type="PROSITE" id="PS50111"/>
    </source>
</evidence>
<dbReference type="OrthoDB" id="185613at2"/>
<evidence type="ECO:0000256" key="2">
    <source>
        <dbReference type="ARBA" id="ARBA00029447"/>
    </source>
</evidence>
<dbReference type="SUPFAM" id="SSF58104">
    <property type="entry name" value="Methyl-accepting chemotaxis protein (MCP) signaling domain"/>
    <property type="match status" value="1"/>
</dbReference>
<comment type="similarity">
    <text evidence="2">Belongs to the methyl-accepting chemotaxis (MCP) protein family.</text>
</comment>
<feature type="domain" description="HBM" evidence="7">
    <location>
        <begin position="46"/>
        <end position="296"/>
    </location>
</feature>
<dbReference type="GO" id="GO:0016020">
    <property type="term" value="C:membrane"/>
    <property type="evidence" value="ECO:0007669"/>
    <property type="project" value="InterPro"/>
</dbReference>
<dbReference type="RefSeq" id="WP_145928919.1">
    <property type="nucleotide sequence ID" value="NZ_CP109796.1"/>
</dbReference>
<evidence type="ECO:0000313" key="9">
    <source>
        <dbReference type="Proteomes" id="UP000078486"/>
    </source>
</evidence>
<dbReference type="InterPro" id="IPR032255">
    <property type="entry name" value="HBM"/>
</dbReference>
<dbReference type="GO" id="GO:0006935">
    <property type="term" value="P:chemotaxis"/>
    <property type="evidence" value="ECO:0007669"/>
    <property type="project" value="UniProtKB-KW"/>
</dbReference>
<dbReference type="PROSITE" id="PS51753">
    <property type="entry name" value="HBM"/>
    <property type="match status" value="1"/>
</dbReference>
<feature type="domain" description="Methyl-accepting transducer" evidence="6">
    <location>
        <begin position="346"/>
        <end position="575"/>
    </location>
</feature>
<feature type="region of interest" description="Disordered" evidence="4">
    <location>
        <begin position="375"/>
        <end position="417"/>
    </location>
</feature>
<feature type="compositionally biased region" description="Low complexity" evidence="4">
    <location>
        <begin position="375"/>
        <end position="387"/>
    </location>
</feature>
<evidence type="ECO:0000313" key="8">
    <source>
        <dbReference type="EMBL" id="OAM88439.1"/>
    </source>
</evidence>
<name>A0A178IH60_9BACT</name>